<gene>
    <name evidence="1" type="ORF">OLEA9_A093965</name>
</gene>
<proteinExistence type="predicted"/>
<organism evidence="1 2">
    <name type="scientific">Olea europaea subsp. europaea</name>
    <dbReference type="NCBI Taxonomy" id="158383"/>
    <lineage>
        <taxon>Eukaryota</taxon>
        <taxon>Viridiplantae</taxon>
        <taxon>Streptophyta</taxon>
        <taxon>Embryophyta</taxon>
        <taxon>Tracheophyta</taxon>
        <taxon>Spermatophyta</taxon>
        <taxon>Magnoliopsida</taxon>
        <taxon>eudicotyledons</taxon>
        <taxon>Gunneridae</taxon>
        <taxon>Pentapetalae</taxon>
        <taxon>asterids</taxon>
        <taxon>lamiids</taxon>
        <taxon>Lamiales</taxon>
        <taxon>Oleaceae</taxon>
        <taxon>Oleeae</taxon>
        <taxon>Olea</taxon>
    </lineage>
</organism>
<reference evidence="1 2" key="1">
    <citation type="submission" date="2019-12" db="EMBL/GenBank/DDBJ databases">
        <authorList>
            <person name="Alioto T."/>
            <person name="Alioto T."/>
            <person name="Gomez Garrido J."/>
        </authorList>
    </citation>
    <scope>NUCLEOTIDE SEQUENCE [LARGE SCALE GENOMIC DNA]</scope>
</reference>
<dbReference type="Gramene" id="OE9A093965T2">
    <property type="protein sequence ID" value="OE9A093965C2"/>
    <property type="gene ID" value="OE9A093965"/>
</dbReference>
<dbReference type="AlphaFoldDB" id="A0A8S0TZ99"/>
<dbReference type="EMBL" id="CACTIH010007374">
    <property type="protein sequence ID" value="CAA3011693.1"/>
    <property type="molecule type" value="Genomic_DNA"/>
</dbReference>
<dbReference type="OrthoDB" id="1684416at2759"/>
<evidence type="ECO:0000313" key="1">
    <source>
        <dbReference type="EMBL" id="CAA3011693.1"/>
    </source>
</evidence>
<name>A0A8S0TZ99_OLEEU</name>
<sequence>MENPEGPILRMPQGWKGVSRLMDLKHSSLIRRYCQAKEILEFSEIEFNFRTEKRVQHNPPIELLNKLSLTSDQLTAGSRTKLPLPISLSVKGSKENRWSSFQQEHEIKQVVKQKVTSFQGKQIQCSADGRKEVGPVSGINGYLICSLDIFVRCTIV</sequence>
<comment type="caution">
    <text evidence="1">The sequence shown here is derived from an EMBL/GenBank/DDBJ whole genome shotgun (WGS) entry which is preliminary data.</text>
</comment>
<dbReference type="Proteomes" id="UP000594638">
    <property type="component" value="Unassembled WGS sequence"/>
</dbReference>
<protein>
    <submittedName>
        <fullName evidence="1">TPX2-like isoform X2</fullName>
    </submittedName>
</protein>
<keyword evidence="2" id="KW-1185">Reference proteome</keyword>
<accession>A0A8S0TZ99</accession>
<evidence type="ECO:0000313" key="2">
    <source>
        <dbReference type="Proteomes" id="UP000594638"/>
    </source>
</evidence>